<feature type="domain" description="PAC" evidence="3">
    <location>
        <begin position="500"/>
        <end position="553"/>
    </location>
</feature>
<reference evidence="6 7" key="1">
    <citation type="submission" date="2022-04" db="EMBL/GenBank/DDBJ databases">
        <title>Positive selection, recombination, and allopatry shape intraspecific diversity of widespread and dominant cyanobacteria.</title>
        <authorList>
            <person name="Wei J."/>
            <person name="Shu W."/>
            <person name="Hu C."/>
        </authorList>
    </citation>
    <scope>NUCLEOTIDE SEQUENCE [LARGE SCALE GENOMIC DNA]</scope>
    <source>
        <strain evidence="6 7">GB2-A5</strain>
    </source>
</reference>
<dbReference type="GO" id="GO:0052621">
    <property type="term" value="F:diguanylate cyclase activity"/>
    <property type="evidence" value="ECO:0007669"/>
    <property type="project" value="UniProtKB-EC"/>
</dbReference>
<gene>
    <name evidence="6" type="ORF">NDI37_16985</name>
</gene>
<dbReference type="PANTHER" id="PTHR44757:SF2">
    <property type="entry name" value="BIOFILM ARCHITECTURE MAINTENANCE PROTEIN MBAA"/>
    <property type="match status" value="1"/>
</dbReference>
<keyword evidence="7" id="KW-1185">Reference proteome</keyword>
<dbReference type="SMART" id="SM00091">
    <property type="entry name" value="PAS"/>
    <property type="match status" value="3"/>
</dbReference>
<dbReference type="SMART" id="SM00304">
    <property type="entry name" value="HAMP"/>
    <property type="match status" value="1"/>
</dbReference>
<dbReference type="Pfam" id="PF00672">
    <property type="entry name" value="HAMP"/>
    <property type="match status" value="1"/>
</dbReference>
<dbReference type="PROSITE" id="PS50885">
    <property type="entry name" value="HAMP"/>
    <property type="match status" value="1"/>
</dbReference>
<protein>
    <submittedName>
        <fullName evidence="6">Diguanylate cyclase</fullName>
        <ecNumber evidence="6">2.7.7.65</ecNumber>
    </submittedName>
</protein>
<feature type="coiled-coil region" evidence="1">
    <location>
        <begin position="544"/>
        <end position="586"/>
    </location>
</feature>
<dbReference type="InterPro" id="IPR029787">
    <property type="entry name" value="Nucleotide_cyclase"/>
</dbReference>
<dbReference type="PROSITE" id="PS50112">
    <property type="entry name" value="PAS"/>
    <property type="match status" value="3"/>
</dbReference>
<dbReference type="Pfam" id="PF08447">
    <property type="entry name" value="PAS_3"/>
    <property type="match status" value="1"/>
</dbReference>
<dbReference type="SMART" id="SM00065">
    <property type="entry name" value="GAF"/>
    <property type="match status" value="1"/>
</dbReference>
<dbReference type="SMART" id="SM00086">
    <property type="entry name" value="PAC"/>
    <property type="match status" value="3"/>
</dbReference>
<evidence type="ECO:0000259" key="3">
    <source>
        <dbReference type="PROSITE" id="PS50113"/>
    </source>
</evidence>
<dbReference type="InterPro" id="IPR052155">
    <property type="entry name" value="Biofilm_reg_signaling"/>
</dbReference>
<keyword evidence="6" id="KW-0548">Nucleotidyltransferase</keyword>
<dbReference type="CDD" id="cd01949">
    <property type="entry name" value="GGDEF"/>
    <property type="match status" value="1"/>
</dbReference>
<dbReference type="InterPro" id="IPR013655">
    <property type="entry name" value="PAS_fold_3"/>
</dbReference>
<dbReference type="Pfam" id="PF13185">
    <property type="entry name" value="GAF_2"/>
    <property type="match status" value="1"/>
</dbReference>
<dbReference type="PROSITE" id="PS50113">
    <property type="entry name" value="PAC"/>
    <property type="match status" value="2"/>
</dbReference>
<dbReference type="CDD" id="cd18774">
    <property type="entry name" value="PDC2_HK_sensor"/>
    <property type="match status" value="1"/>
</dbReference>
<evidence type="ECO:0000313" key="7">
    <source>
        <dbReference type="Proteomes" id="UP001442494"/>
    </source>
</evidence>
<dbReference type="InterPro" id="IPR000160">
    <property type="entry name" value="GGDEF_dom"/>
</dbReference>
<evidence type="ECO:0000259" key="2">
    <source>
        <dbReference type="PROSITE" id="PS50112"/>
    </source>
</evidence>
<dbReference type="InterPro" id="IPR013767">
    <property type="entry name" value="PAS_fold"/>
</dbReference>
<dbReference type="InterPro" id="IPR003660">
    <property type="entry name" value="HAMP_dom"/>
</dbReference>
<feature type="domain" description="PAC" evidence="3">
    <location>
        <begin position="792"/>
        <end position="842"/>
    </location>
</feature>
<dbReference type="SUPFAM" id="SSF158472">
    <property type="entry name" value="HAMP domain-like"/>
    <property type="match status" value="1"/>
</dbReference>
<keyword evidence="1" id="KW-0175">Coiled coil</keyword>
<dbReference type="EMBL" id="JAMPKK010000038">
    <property type="protein sequence ID" value="MEP0866159.1"/>
    <property type="molecule type" value="Genomic_DNA"/>
</dbReference>
<dbReference type="NCBIfam" id="TIGR00254">
    <property type="entry name" value="GGDEF"/>
    <property type="match status" value="1"/>
</dbReference>
<dbReference type="NCBIfam" id="TIGR00229">
    <property type="entry name" value="sensory_box"/>
    <property type="match status" value="3"/>
</dbReference>
<dbReference type="CDD" id="cd00130">
    <property type="entry name" value="PAS"/>
    <property type="match status" value="3"/>
</dbReference>
<dbReference type="Gene3D" id="3.30.450.40">
    <property type="match status" value="1"/>
</dbReference>
<dbReference type="Pfam" id="PF00990">
    <property type="entry name" value="GGDEF"/>
    <property type="match status" value="1"/>
</dbReference>
<dbReference type="InterPro" id="IPR043128">
    <property type="entry name" value="Rev_trsase/Diguanyl_cyclase"/>
</dbReference>
<feature type="domain" description="PAS" evidence="2">
    <location>
        <begin position="714"/>
        <end position="767"/>
    </location>
</feature>
<evidence type="ECO:0000259" key="5">
    <source>
        <dbReference type="PROSITE" id="PS50887"/>
    </source>
</evidence>
<proteinExistence type="predicted"/>
<comment type="caution">
    <text evidence="6">The sequence shown here is derived from an EMBL/GenBank/DDBJ whole genome shotgun (WGS) entry which is preliminary data.</text>
</comment>
<evidence type="ECO:0000313" key="6">
    <source>
        <dbReference type="EMBL" id="MEP0866159.1"/>
    </source>
</evidence>
<sequence>MSAVVRKWLLAVTGFSPKKGDRSKFSDRLSIAVDPRYSLRLRLGLAVGGITLILSMLQSVTVSQLTTAKIEAEAGNALVELAHQITDKLDRGMFERYRDIQNIATLHTLRDYATPSEEMRSFLEKLQSTNPNYAWIGLADTLGIVQVSTGKLLEGKNISQQPWFLKGQKLPDVADLHKTVLLPKLLPFSAESLSVVDVVAPVTDFEGNFKGVLCAHLSWEWAKEVGDWLSALQSRSQVEILILSQNGTVLFRSPKLQGLQMKPKSFDVERYSDRYLIETWADGKTYITGFARSQGYLNYPGLGWVVLVRQKTDVAFAPARQLQQQILIGDMVFGLVLAIFGCIMAGKIVDPILAIASALHRIRLGDKTVQIPVRQGNDEIGLLWQSLSQLLQKVTEQENQLVASNQLLHLELSDRAKAEVLLQQSEEHLRLALEAARIGIWDWNILTDKITWSDNYALLFGLEPGTFNGTYEAFNEWVHPEDRESITQALNRCVKAKAEYEQEFRVIWRDRSIHWIEAKGQFFYDSSGFQAVRMVGTVMDITQRKQTESNLQKAKDELEFKAIERNEELSQANEKLQLELFERQRTQKMLQDQAQLLDLAHDAILTLDLNFNVTFWNRGAEKMYGWTKQEALGKESHKLLQTQFPKGLPEIQTKLLREGCWEGELIQTKRDGTTIVVTSRWAIQRDLHGTPIKILEINSNITATKRSEDALITSGVRLAGILDIAEDAIISVNQSQQITLFNQGAEKIFGYTANEVLGKPLSLLLPERFADAHPQDLAQFFQSESVARKIGDRREIIGYRKNGTEFPAEASISQLELGSEKISTVILRDITERKASEEALQEANTELRSWVKELESRNREIALLGEMSDILQTCLSIEEAYSAIAGLVQPLFPNFSGGVFVINSSKQIVEAVATWGDSTFTSQLLFTPNECWALRRGRSHLFECDHRGLHCKHRLGIGIDRARRTNTEENYSQSPIPPASLCVPMMAQGEALGVLYLSSQALGQFTQAKQQLATTVAEHIGLALANLKLHEALKQQSIRDTLTGLFNRRYLEESLEREINRAERKQQSLGIIMIDVDHFKRFNDTFGHEAGDTVLRELGVFLRSHTRGSDIACRYGGEELTLILPEASLEATRERAEAIREGVKHLNLQNRRQSLGSITLSIGVAIFPTHGLTGSAVIRAADAALYHAKHQGRDRVLVAS</sequence>
<dbReference type="Gene3D" id="3.30.70.270">
    <property type="match status" value="1"/>
</dbReference>
<accession>A0ABV0JRR1</accession>
<dbReference type="PROSITE" id="PS50887">
    <property type="entry name" value="GGDEF"/>
    <property type="match status" value="1"/>
</dbReference>
<dbReference type="InterPro" id="IPR001610">
    <property type="entry name" value="PAC"/>
</dbReference>
<name>A0ABV0JRR1_9CYAN</name>
<dbReference type="Gene3D" id="2.10.70.100">
    <property type="match status" value="1"/>
</dbReference>
<feature type="domain" description="HAMP" evidence="4">
    <location>
        <begin position="346"/>
        <end position="399"/>
    </location>
</feature>
<dbReference type="SUPFAM" id="SSF55785">
    <property type="entry name" value="PYP-like sensor domain (PAS domain)"/>
    <property type="match status" value="3"/>
</dbReference>
<dbReference type="InterPro" id="IPR003018">
    <property type="entry name" value="GAF"/>
</dbReference>
<dbReference type="SMART" id="SM00267">
    <property type="entry name" value="GGDEF"/>
    <property type="match status" value="1"/>
</dbReference>
<dbReference type="Gene3D" id="6.10.340.10">
    <property type="match status" value="1"/>
</dbReference>
<feature type="domain" description="GGDEF" evidence="5">
    <location>
        <begin position="1067"/>
        <end position="1200"/>
    </location>
</feature>
<dbReference type="InterPro" id="IPR029016">
    <property type="entry name" value="GAF-like_dom_sf"/>
</dbReference>
<dbReference type="Proteomes" id="UP001442494">
    <property type="component" value="Unassembled WGS sequence"/>
</dbReference>
<dbReference type="InterPro" id="IPR035965">
    <property type="entry name" value="PAS-like_dom_sf"/>
</dbReference>
<dbReference type="CDD" id="cd06225">
    <property type="entry name" value="HAMP"/>
    <property type="match status" value="1"/>
</dbReference>
<dbReference type="EC" id="2.7.7.65" evidence="6"/>
<evidence type="ECO:0000259" key="4">
    <source>
        <dbReference type="PROSITE" id="PS50885"/>
    </source>
</evidence>
<keyword evidence="6" id="KW-0808">Transferase</keyword>
<dbReference type="Gene3D" id="3.30.450.20">
    <property type="entry name" value="PAS domain"/>
    <property type="match status" value="4"/>
</dbReference>
<feature type="domain" description="PAS" evidence="2">
    <location>
        <begin position="425"/>
        <end position="497"/>
    </location>
</feature>
<dbReference type="SUPFAM" id="SSF55073">
    <property type="entry name" value="Nucleotide cyclase"/>
    <property type="match status" value="1"/>
</dbReference>
<dbReference type="InterPro" id="IPR000014">
    <property type="entry name" value="PAS"/>
</dbReference>
<dbReference type="SUPFAM" id="SSF55781">
    <property type="entry name" value="GAF domain-like"/>
    <property type="match status" value="1"/>
</dbReference>
<dbReference type="InterPro" id="IPR000700">
    <property type="entry name" value="PAS-assoc_C"/>
</dbReference>
<dbReference type="Pfam" id="PF13426">
    <property type="entry name" value="PAS_9"/>
    <property type="match status" value="1"/>
</dbReference>
<feature type="coiled-coil region" evidence="1">
    <location>
        <begin position="833"/>
        <end position="860"/>
    </location>
</feature>
<dbReference type="PANTHER" id="PTHR44757">
    <property type="entry name" value="DIGUANYLATE CYCLASE DGCP"/>
    <property type="match status" value="1"/>
</dbReference>
<feature type="domain" description="PAS" evidence="2">
    <location>
        <begin position="589"/>
        <end position="655"/>
    </location>
</feature>
<organism evidence="6 7">
    <name type="scientific">Funiculus sociatus GB2-A5</name>
    <dbReference type="NCBI Taxonomy" id="2933946"/>
    <lineage>
        <taxon>Bacteria</taxon>
        <taxon>Bacillati</taxon>
        <taxon>Cyanobacteriota</taxon>
        <taxon>Cyanophyceae</taxon>
        <taxon>Coleofasciculales</taxon>
        <taxon>Coleofasciculaceae</taxon>
        <taxon>Funiculus</taxon>
    </lineage>
</organism>
<dbReference type="Pfam" id="PF00989">
    <property type="entry name" value="PAS"/>
    <property type="match status" value="1"/>
</dbReference>
<evidence type="ECO:0000256" key="1">
    <source>
        <dbReference type="SAM" id="Coils"/>
    </source>
</evidence>